<dbReference type="SMART" id="SM00749">
    <property type="entry name" value="BON"/>
    <property type="match status" value="3"/>
</dbReference>
<organism evidence="3 4">
    <name type="scientific">Ralstonia pickettii</name>
    <name type="common">Burkholderia pickettii</name>
    <dbReference type="NCBI Taxonomy" id="329"/>
    <lineage>
        <taxon>Bacteria</taxon>
        <taxon>Pseudomonadati</taxon>
        <taxon>Pseudomonadota</taxon>
        <taxon>Betaproteobacteria</taxon>
        <taxon>Burkholderiales</taxon>
        <taxon>Burkholderiaceae</taxon>
        <taxon>Ralstonia</taxon>
    </lineage>
</organism>
<dbReference type="Gene3D" id="3.30.1340.30">
    <property type="match status" value="3"/>
</dbReference>
<dbReference type="Proteomes" id="UP000234456">
    <property type="component" value="Unassembled WGS sequence"/>
</dbReference>
<protein>
    <submittedName>
        <fullName evidence="3">Transporter</fullName>
    </submittedName>
</protein>
<evidence type="ECO:0000259" key="2">
    <source>
        <dbReference type="PROSITE" id="PS50914"/>
    </source>
</evidence>
<dbReference type="AlphaFoldDB" id="A0A2N4TJ83"/>
<dbReference type="InterPro" id="IPR051686">
    <property type="entry name" value="Lipoprotein_DolP"/>
</dbReference>
<dbReference type="Pfam" id="PF04972">
    <property type="entry name" value="BON"/>
    <property type="match status" value="3"/>
</dbReference>
<reference evidence="3 4" key="1">
    <citation type="submission" date="2017-12" db="EMBL/GenBank/DDBJ databases">
        <title>Draft genome sequence of Ralstonia pickettii 52.</title>
        <authorList>
            <person name="Zheng B."/>
        </authorList>
    </citation>
    <scope>NUCLEOTIDE SEQUENCE [LARGE SCALE GENOMIC DNA]</scope>
    <source>
        <strain evidence="3 4">52</strain>
    </source>
</reference>
<comment type="caution">
    <text evidence="3">The sequence shown here is derived from an EMBL/GenBank/DDBJ whole genome shotgun (WGS) entry which is preliminary data.</text>
</comment>
<dbReference type="EMBL" id="PKQE01000010">
    <property type="protein sequence ID" value="PLC39754.1"/>
    <property type="molecule type" value="Genomic_DNA"/>
</dbReference>
<dbReference type="PANTHER" id="PTHR34606:SF4">
    <property type="entry name" value="OUTER MEMBRANE LIPOPROTEIN DOLP"/>
    <property type="match status" value="1"/>
</dbReference>
<dbReference type="OrthoDB" id="870892at2"/>
<feature type="domain" description="BON" evidence="2">
    <location>
        <begin position="3"/>
        <end position="71"/>
    </location>
</feature>
<sequence length="217" mass="23371">MKNDIQLKHDVEEELQWDPAVDASCFAVKAKDGVVTLSGSVDTFADKHAAEEAVRRVGGVTALVVHVDVRMPPDMQRPDDEVAQAISSALHWNVSVPSESVRITVENGAVTLRGEVDQDFQRRAALDTVRRVRGVKSVANALTLRAAAGPADLSNRIAKALQRLAAVDASRLNVSVTDGTVTLYGPLRNLNECRAAREAAWDAPGVRAVVDQMWVGS</sequence>
<accession>A0A2N4TJ83</accession>
<dbReference type="InterPro" id="IPR007055">
    <property type="entry name" value="BON_dom"/>
</dbReference>
<feature type="domain" description="BON" evidence="2">
    <location>
        <begin position="78"/>
        <end position="146"/>
    </location>
</feature>
<keyword evidence="1" id="KW-0732">Signal</keyword>
<evidence type="ECO:0000313" key="3">
    <source>
        <dbReference type="EMBL" id="PLC39754.1"/>
    </source>
</evidence>
<feature type="domain" description="BON" evidence="2">
    <location>
        <begin position="149"/>
        <end position="217"/>
    </location>
</feature>
<dbReference type="RefSeq" id="WP_102067656.1">
    <property type="nucleotide sequence ID" value="NZ_PKQE01000010.1"/>
</dbReference>
<dbReference type="InterPro" id="IPR014004">
    <property type="entry name" value="Transpt-assoc_nodulatn_dom_bac"/>
</dbReference>
<name>A0A2N4TJ83_RALPI</name>
<dbReference type="PANTHER" id="PTHR34606">
    <property type="entry name" value="BON DOMAIN-CONTAINING PROTEIN"/>
    <property type="match status" value="1"/>
</dbReference>
<evidence type="ECO:0000256" key="1">
    <source>
        <dbReference type="ARBA" id="ARBA00022729"/>
    </source>
</evidence>
<gene>
    <name evidence="3" type="ORF">C0Q88_25450</name>
</gene>
<evidence type="ECO:0000313" key="4">
    <source>
        <dbReference type="Proteomes" id="UP000234456"/>
    </source>
</evidence>
<proteinExistence type="predicted"/>
<dbReference type="PROSITE" id="PS50914">
    <property type="entry name" value="BON"/>
    <property type="match status" value="3"/>
</dbReference>